<dbReference type="SUPFAM" id="SSF48403">
    <property type="entry name" value="Ankyrin repeat"/>
    <property type="match status" value="1"/>
</dbReference>
<organism evidence="4 5">
    <name type="scientific">Cephalotrichum gorgonifer</name>
    <dbReference type="NCBI Taxonomy" id="2041049"/>
    <lineage>
        <taxon>Eukaryota</taxon>
        <taxon>Fungi</taxon>
        <taxon>Dikarya</taxon>
        <taxon>Ascomycota</taxon>
        <taxon>Pezizomycotina</taxon>
        <taxon>Sordariomycetes</taxon>
        <taxon>Hypocreomycetidae</taxon>
        <taxon>Microascales</taxon>
        <taxon>Microascaceae</taxon>
        <taxon>Cephalotrichum</taxon>
    </lineage>
</organism>
<keyword evidence="2 3" id="KW-0040">ANK repeat</keyword>
<dbReference type="Gene3D" id="1.25.40.20">
    <property type="entry name" value="Ankyrin repeat-containing domain"/>
    <property type="match status" value="2"/>
</dbReference>
<dbReference type="PROSITE" id="PS50088">
    <property type="entry name" value="ANK_REPEAT"/>
    <property type="match status" value="1"/>
</dbReference>
<keyword evidence="1" id="KW-0677">Repeat</keyword>
<reference evidence="4" key="1">
    <citation type="submission" date="2018-03" db="EMBL/GenBank/DDBJ databases">
        <authorList>
            <person name="Guldener U."/>
        </authorList>
    </citation>
    <scope>NUCLEOTIDE SEQUENCE</scope>
</reference>
<dbReference type="InterPro" id="IPR036770">
    <property type="entry name" value="Ankyrin_rpt-contain_sf"/>
</dbReference>
<comment type="caution">
    <text evidence="4">The sequence shown here is derived from an EMBL/GenBank/DDBJ whole genome shotgun (WGS) entry which is preliminary data.</text>
</comment>
<proteinExistence type="predicted"/>
<evidence type="ECO:0000313" key="5">
    <source>
        <dbReference type="Proteomes" id="UP001187682"/>
    </source>
</evidence>
<dbReference type="InterPro" id="IPR002110">
    <property type="entry name" value="Ankyrin_rpt"/>
</dbReference>
<evidence type="ECO:0000256" key="3">
    <source>
        <dbReference type="PROSITE-ProRule" id="PRU00023"/>
    </source>
</evidence>
<evidence type="ECO:0000313" key="4">
    <source>
        <dbReference type="EMBL" id="SPO04620.1"/>
    </source>
</evidence>
<dbReference type="PROSITE" id="PS50297">
    <property type="entry name" value="ANK_REP_REGION"/>
    <property type="match status" value="1"/>
</dbReference>
<dbReference type="Proteomes" id="UP001187682">
    <property type="component" value="Unassembled WGS sequence"/>
</dbReference>
<dbReference type="Pfam" id="PF12796">
    <property type="entry name" value="Ank_2"/>
    <property type="match status" value="1"/>
</dbReference>
<protein>
    <submittedName>
        <fullName evidence="4">Uncharacterized protein</fullName>
    </submittedName>
</protein>
<dbReference type="PANTHER" id="PTHR24126">
    <property type="entry name" value="ANKYRIN REPEAT, PH AND SEC7 DOMAIN CONTAINING PROTEIN SECG-RELATED"/>
    <property type="match status" value="1"/>
</dbReference>
<accession>A0AAE8SX99</accession>
<sequence length="488" mass="53727">MAATKSPITNARPLAAVSPTQMRPIVLPWSVNPGNECKSHAHVSRSNRYPWYQLLQNPRQTPSSTWWYGLKFADFACSFYESFIPALFETKLLDTFGSGFENFAPWCNKRYYGGDKLWHAYLVYRVRSETDPSIGRFVAVRKVAETLNARTGADLDTTIDTLCRLALEGAPGLPGFRNRWYTGMDAELPAGHYPGLSLLSAATYLHHVSLVKELLEEGHCPAARDDLFPCAMHLAAWAGHADLLELFQEQLPEFEKTGPYPDQWRGKVGGKSVLGAAQRGDMDMVRLAVYPPSRAAASFPEKATDFVDIRHGEVAVRSPLGRYLYLAASKTSSWEVRQYIMGFLSKDLDGVERKDNPHGHSLISHVESGNLEMVRHLLDAGANVHGVEGYGGSALFRAVWACHEDVADLLLERGADPNKYGISPYGTTLTAAARSGSIHMVRKLLDHGTKIVEWDALTLLRAVDSEHTALVELLLDLGAGAGTDICGG</sequence>
<gene>
    <name evidence="4" type="ORF">DNG_07305</name>
</gene>
<dbReference type="AlphaFoldDB" id="A0AAE8SX99"/>
<feature type="repeat" description="ANK" evidence="3">
    <location>
        <begin position="390"/>
        <end position="422"/>
    </location>
</feature>
<dbReference type="EMBL" id="ONZQ02000010">
    <property type="protein sequence ID" value="SPO04620.1"/>
    <property type="molecule type" value="Genomic_DNA"/>
</dbReference>
<evidence type="ECO:0000256" key="1">
    <source>
        <dbReference type="ARBA" id="ARBA00022737"/>
    </source>
</evidence>
<evidence type="ECO:0000256" key="2">
    <source>
        <dbReference type="ARBA" id="ARBA00023043"/>
    </source>
</evidence>
<name>A0AAE8SX99_9PEZI</name>
<keyword evidence="5" id="KW-1185">Reference proteome</keyword>
<dbReference type="SMART" id="SM00248">
    <property type="entry name" value="ANK"/>
    <property type="match status" value="5"/>
</dbReference>
<dbReference type="PANTHER" id="PTHR24126:SF14">
    <property type="entry name" value="ANK_REP_REGION DOMAIN-CONTAINING PROTEIN"/>
    <property type="match status" value="1"/>
</dbReference>